<protein>
    <recommendedName>
        <fullName evidence="2">Cobalamin-independent methionine synthase MetE C-terminal/archaeal domain-containing protein</fullName>
    </recommendedName>
</protein>
<feature type="compositionally biased region" description="Basic residues" evidence="1">
    <location>
        <begin position="86"/>
        <end position="96"/>
    </location>
</feature>
<accession>A0ABX4R3T6</accession>
<feature type="compositionally biased region" description="Basic residues" evidence="1">
    <location>
        <begin position="254"/>
        <end position="265"/>
    </location>
</feature>
<sequence>MTAPGSSARPRSSRPARWRRADDRTRGAGRRAAGSEAHDVRRRAGDAGEHRGRRGRDGRARGRRARVRQQGRHRSAVARRSGAGRGRPRCRPRRAPRGASPTGGHPAVRAGHAHVRAAAARRWRRGPPQLGAVARGAQPLPRGPRRPARPARAGEAEAEAEARLLQPRLPAPRARRGLCHADVVRPPGRDPHRPAARPHRHLRPGRRRPAPPGVRRVAQPPGARGRALGQRGDRSRRRGAVLGRRPGGAAARHAGPHRRGCRRPRSGGADGRQPAHRRRLADRTDAATHGHLAQRRHGWLPVLRRHRPRPRCRGRAGECVHAVRRRRRGTSAGGVRVSTATGIGSLPGEDYAEAVRLVLGELSDLPYVPEVPARGVTAGMTGRGLAVVAGLAADLQPAGWRLTDASGVDHRRARSLLAQDLDVVEELGQDYTGAFKTQVTGPWTLAATVEKPRGDKVLSDHGARRELAQALAEGLTVHLADLRRRLRGVDRWIVQVDEPALAAVVNARVPTASGFGRHRRVDPPEASAHLEWVVSAITAAGAEAWVHSCAPQTPWSLVAGTGVSGLSADLDQLSPGDLDTLAEALEAGHTAALGVVPSTDPAAEPSDARLTERVQRLLDMLGLDPEVVREQLVITPTCGLAGASPSWAARATRLSATVARNL</sequence>
<name>A0ABX4R3T6_9ACTN</name>
<dbReference type="SUPFAM" id="SSF51726">
    <property type="entry name" value="UROD/MetE-like"/>
    <property type="match status" value="1"/>
</dbReference>
<dbReference type="Gene3D" id="3.20.20.210">
    <property type="match status" value="1"/>
</dbReference>
<feature type="compositionally biased region" description="Low complexity" evidence="1">
    <location>
        <begin position="240"/>
        <end position="253"/>
    </location>
</feature>
<feature type="compositionally biased region" description="Basic residues" evidence="1">
    <location>
        <begin position="61"/>
        <end position="77"/>
    </location>
</feature>
<organism evidence="3 4">
    <name type="scientific">Nocardioides alpinus</name>
    <dbReference type="NCBI Taxonomy" id="748909"/>
    <lineage>
        <taxon>Bacteria</taxon>
        <taxon>Bacillati</taxon>
        <taxon>Actinomycetota</taxon>
        <taxon>Actinomycetes</taxon>
        <taxon>Propionibacteriales</taxon>
        <taxon>Nocardioidaceae</taxon>
        <taxon>Nocardioides</taxon>
    </lineage>
</organism>
<feature type="domain" description="Cobalamin-independent methionine synthase MetE C-terminal/archaeal" evidence="2">
    <location>
        <begin position="466"/>
        <end position="660"/>
    </location>
</feature>
<feature type="compositionally biased region" description="Basic residues" evidence="1">
    <location>
        <begin position="194"/>
        <end position="209"/>
    </location>
</feature>
<feature type="region of interest" description="Disordered" evidence="1">
    <location>
        <begin position="1"/>
        <end position="166"/>
    </location>
</feature>
<evidence type="ECO:0000259" key="2">
    <source>
        <dbReference type="Pfam" id="PF01717"/>
    </source>
</evidence>
<comment type="caution">
    <text evidence="3">The sequence shown here is derived from an EMBL/GenBank/DDBJ whole genome shotgun (WGS) entry which is preliminary data.</text>
</comment>
<dbReference type="CDD" id="cd03310">
    <property type="entry name" value="CIMS_like"/>
    <property type="match status" value="1"/>
</dbReference>
<proteinExistence type="predicted"/>
<feature type="region of interest" description="Disordered" evidence="1">
    <location>
        <begin position="179"/>
        <end position="294"/>
    </location>
</feature>
<dbReference type="Pfam" id="PF01717">
    <property type="entry name" value="Meth_synt_2"/>
    <property type="match status" value="1"/>
</dbReference>
<reference evidence="3 4" key="1">
    <citation type="submission" date="2017-12" db="EMBL/GenBank/DDBJ databases">
        <title>Pharmacopeia of the Arctic Ocean.</title>
        <authorList>
            <person name="Collins E."/>
            <person name="Ducluzeau A.-L."/>
        </authorList>
    </citation>
    <scope>NUCLEOTIDE SEQUENCE [LARGE SCALE GENOMIC DNA]</scope>
    <source>
        <strain evidence="3 4">DSM 23325</strain>
    </source>
</reference>
<dbReference type="EMBL" id="PJBV01000010">
    <property type="protein sequence ID" value="PKH44464.1"/>
    <property type="molecule type" value="Genomic_DNA"/>
</dbReference>
<dbReference type="InterPro" id="IPR038071">
    <property type="entry name" value="UROD/MetE-like_sf"/>
</dbReference>
<gene>
    <name evidence="3" type="ORF">CXG46_01980</name>
</gene>
<keyword evidence="4" id="KW-1185">Reference proteome</keyword>
<dbReference type="Proteomes" id="UP000233565">
    <property type="component" value="Unassembled WGS sequence"/>
</dbReference>
<evidence type="ECO:0000313" key="4">
    <source>
        <dbReference type="Proteomes" id="UP000233565"/>
    </source>
</evidence>
<dbReference type="InterPro" id="IPR002629">
    <property type="entry name" value="Met_Synth_C/arc"/>
</dbReference>
<feature type="compositionally biased region" description="Low complexity" evidence="1">
    <location>
        <begin position="1"/>
        <end position="10"/>
    </location>
</feature>
<feature type="compositionally biased region" description="Low complexity" evidence="1">
    <location>
        <begin position="97"/>
        <end position="110"/>
    </location>
</feature>
<feature type="compositionally biased region" description="Basic residues" evidence="1">
    <location>
        <begin position="111"/>
        <end position="125"/>
    </location>
</feature>
<evidence type="ECO:0000256" key="1">
    <source>
        <dbReference type="SAM" id="MobiDB-lite"/>
    </source>
</evidence>
<feature type="compositionally biased region" description="Low complexity" evidence="1">
    <location>
        <begin position="213"/>
        <end position="222"/>
    </location>
</feature>
<evidence type="ECO:0000313" key="3">
    <source>
        <dbReference type="EMBL" id="PKH44464.1"/>
    </source>
</evidence>
<feature type="compositionally biased region" description="Basic and acidic residues" evidence="1">
    <location>
        <begin position="36"/>
        <end position="60"/>
    </location>
</feature>